<evidence type="ECO:0000313" key="4">
    <source>
        <dbReference type="Proteomes" id="UP000515163"/>
    </source>
</evidence>
<protein>
    <submittedName>
        <fullName evidence="5">Collagen triple helix repeat-containing protein 1-like</fullName>
    </submittedName>
</protein>
<name>A0A6P8H5V9_ACTTE</name>
<gene>
    <name evidence="5" type="primary">LOC116288193</name>
</gene>
<feature type="chain" id="PRO_5027685784" evidence="2">
    <location>
        <begin position="23"/>
        <end position="259"/>
    </location>
</feature>
<dbReference type="Pfam" id="PF25815">
    <property type="entry name" value="CTHRC1_C"/>
    <property type="match status" value="1"/>
</dbReference>
<dbReference type="InParanoid" id="A0A6P8H5V9"/>
<evidence type="ECO:0000313" key="5">
    <source>
        <dbReference type="RefSeq" id="XP_031550808.1"/>
    </source>
</evidence>
<dbReference type="PANTHER" id="PTHR24637">
    <property type="entry name" value="COLLAGEN"/>
    <property type="match status" value="1"/>
</dbReference>
<organism evidence="4 5">
    <name type="scientific">Actinia tenebrosa</name>
    <name type="common">Australian red waratah sea anemone</name>
    <dbReference type="NCBI Taxonomy" id="6105"/>
    <lineage>
        <taxon>Eukaryota</taxon>
        <taxon>Metazoa</taxon>
        <taxon>Cnidaria</taxon>
        <taxon>Anthozoa</taxon>
        <taxon>Hexacorallia</taxon>
        <taxon>Actiniaria</taxon>
        <taxon>Actiniidae</taxon>
        <taxon>Actinia</taxon>
    </lineage>
</organism>
<dbReference type="PANTHER" id="PTHR24637:SF421">
    <property type="entry name" value="CUTICLE COLLAGEN DPY-2"/>
    <property type="match status" value="1"/>
</dbReference>
<dbReference type="Pfam" id="PF01391">
    <property type="entry name" value="Collagen"/>
    <property type="match status" value="1"/>
</dbReference>
<dbReference type="InterPro" id="IPR057873">
    <property type="entry name" value="CTHRC1_C"/>
</dbReference>
<feature type="compositionally biased region" description="Low complexity" evidence="1">
    <location>
        <begin position="88"/>
        <end position="99"/>
    </location>
</feature>
<evidence type="ECO:0000256" key="2">
    <source>
        <dbReference type="SAM" id="SignalP"/>
    </source>
</evidence>
<dbReference type="InterPro" id="IPR008160">
    <property type="entry name" value="Collagen"/>
</dbReference>
<feature type="region of interest" description="Disordered" evidence="1">
    <location>
        <begin position="20"/>
        <end position="116"/>
    </location>
</feature>
<proteinExistence type="predicted"/>
<dbReference type="GeneID" id="116288193"/>
<sequence>MRLFVFVSLAVFVFPAIKPACGQQNKPPTRHPGTDFSCLAGRPGIPGLHGTPGAPGRDGRDGRPGTQGKQGPRGFHGTPGKQGPPGAPGTAGNTGPQGPKGDAGPKGEKGEPGARGLSAYSNWKECSWININDDKDNGLIRDCVFHKNYSDSFLRVFWNGNLRVYDCNVCCKRWFFTFNGAECQVPRAIDGIVYLRKGKGTEDLHRVRHIEGHCDKIHKGPVRVGFNVGNCASSASGDAYTGWQSTSRLFIEEVPRPQQ</sequence>
<dbReference type="Gene3D" id="1.20.5.320">
    <property type="entry name" value="6-Phosphogluconate Dehydrogenase, domain 3"/>
    <property type="match status" value="1"/>
</dbReference>
<dbReference type="RefSeq" id="XP_031550808.1">
    <property type="nucleotide sequence ID" value="XM_031694948.1"/>
</dbReference>
<evidence type="ECO:0000256" key="1">
    <source>
        <dbReference type="SAM" id="MobiDB-lite"/>
    </source>
</evidence>
<dbReference type="KEGG" id="aten:116288193"/>
<dbReference type="Proteomes" id="UP000515163">
    <property type="component" value="Unplaced"/>
</dbReference>
<dbReference type="AlphaFoldDB" id="A0A6P8H5V9"/>
<feature type="domain" description="CTHRC1 C-terminal" evidence="3">
    <location>
        <begin position="118"/>
        <end position="251"/>
    </location>
</feature>
<keyword evidence="2" id="KW-0732">Signal</keyword>
<dbReference type="OrthoDB" id="5985978at2759"/>
<feature type="signal peptide" evidence="2">
    <location>
        <begin position="1"/>
        <end position="22"/>
    </location>
</feature>
<reference evidence="5" key="1">
    <citation type="submission" date="2025-08" db="UniProtKB">
        <authorList>
            <consortium name="RefSeq"/>
        </authorList>
    </citation>
    <scope>IDENTIFICATION</scope>
    <source>
        <tissue evidence="5">Tentacle</tissue>
    </source>
</reference>
<keyword evidence="4" id="KW-1185">Reference proteome</keyword>
<evidence type="ECO:0000259" key="3">
    <source>
        <dbReference type="Pfam" id="PF25815"/>
    </source>
</evidence>
<feature type="compositionally biased region" description="Basic and acidic residues" evidence="1">
    <location>
        <begin position="103"/>
        <end position="112"/>
    </location>
</feature>
<accession>A0A6P8H5V9</accession>